<keyword evidence="1" id="KW-0547">Nucleotide-binding</keyword>
<evidence type="ECO:0000259" key="5">
    <source>
        <dbReference type="PROSITE" id="PS51718"/>
    </source>
</evidence>
<dbReference type="EMBL" id="JAGMUV010000032">
    <property type="protein sequence ID" value="KAH7114597.1"/>
    <property type="molecule type" value="Genomic_DNA"/>
</dbReference>
<keyword evidence="6" id="KW-0378">Hydrolase</keyword>
<dbReference type="GO" id="GO:0005525">
    <property type="term" value="F:GTP binding"/>
    <property type="evidence" value="ECO:0007669"/>
    <property type="project" value="InterPro"/>
</dbReference>
<protein>
    <submittedName>
        <fullName evidence="6">P-loop containing nucleoside triphosphate hydrolase protein</fullName>
    </submittedName>
</protein>
<dbReference type="GO" id="GO:0003924">
    <property type="term" value="F:GTPase activity"/>
    <property type="evidence" value="ECO:0007669"/>
    <property type="project" value="InterPro"/>
</dbReference>
<accession>A0A9P9D8Z0</accession>
<dbReference type="GO" id="GO:0048312">
    <property type="term" value="P:intracellular distribution of mitochondria"/>
    <property type="evidence" value="ECO:0007669"/>
    <property type="project" value="TreeGrafter"/>
</dbReference>
<dbReference type="GO" id="GO:0006897">
    <property type="term" value="P:endocytosis"/>
    <property type="evidence" value="ECO:0007669"/>
    <property type="project" value="TreeGrafter"/>
</dbReference>
<dbReference type="InterPro" id="IPR030381">
    <property type="entry name" value="G_DYNAMIN_dom"/>
</dbReference>
<dbReference type="InterPro" id="IPR000375">
    <property type="entry name" value="Dynamin_stalk"/>
</dbReference>
<dbReference type="GO" id="GO:0005739">
    <property type="term" value="C:mitochondrion"/>
    <property type="evidence" value="ECO:0007669"/>
    <property type="project" value="TreeGrafter"/>
</dbReference>
<dbReference type="OrthoDB" id="5061070at2759"/>
<dbReference type="InterPro" id="IPR045063">
    <property type="entry name" value="Dynamin_N"/>
</dbReference>
<feature type="domain" description="GED" evidence="4">
    <location>
        <begin position="718"/>
        <end position="810"/>
    </location>
</feature>
<evidence type="ECO:0000313" key="6">
    <source>
        <dbReference type="EMBL" id="KAH7114597.1"/>
    </source>
</evidence>
<dbReference type="InterPro" id="IPR001401">
    <property type="entry name" value="Dynamin_GTPase"/>
</dbReference>
<feature type="region of interest" description="Disordered" evidence="3">
    <location>
        <begin position="383"/>
        <end position="402"/>
    </location>
</feature>
<proteinExistence type="predicted"/>
<dbReference type="PANTHER" id="PTHR11566">
    <property type="entry name" value="DYNAMIN"/>
    <property type="match status" value="1"/>
</dbReference>
<dbReference type="GO" id="GO:0016020">
    <property type="term" value="C:membrane"/>
    <property type="evidence" value="ECO:0007669"/>
    <property type="project" value="TreeGrafter"/>
</dbReference>
<gene>
    <name evidence="6" type="ORF">EDB81DRAFT_822187</name>
</gene>
<evidence type="ECO:0000259" key="4">
    <source>
        <dbReference type="PROSITE" id="PS51388"/>
    </source>
</evidence>
<feature type="domain" description="Dynamin-type G" evidence="5">
    <location>
        <begin position="36"/>
        <end position="323"/>
    </location>
</feature>
<dbReference type="GO" id="GO:0000266">
    <property type="term" value="P:mitochondrial fission"/>
    <property type="evidence" value="ECO:0007669"/>
    <property type="project" value="TreeGrafter"/>
</dbReference>
<evidence type="ECO:0000313" key="7">
    <source>
        <dbReference type="Proteomes" id="UP000738349"/>
    </source>
</evidence>
<dbReference type="PROSITE" id="PS51718">
    <property type="entry name" value="G_DYNAMIN_2"/>
    <property type="match status" value="1"/>
</dbReference>
<reference evidence="6" key="1">
    <citation type="journal article" date="2021" name="Nat. Commun.">
        <title>Genetic determinants of endophytism in the Arabidopsis root mycobiome.</title>
        <authorList>
            <person name="Mesny F."/>
            <person name="Miyauchi S."/>
            <person name="Thiergart T."/>
            <person name="Pickel B."/>
            <person name="Atanasova L."/>
            <person name="Karlsson M."/>
            <person name="Huettel B."/>
            <person name="Barry K.W."/>
            <person name="Haridas S."/>
            <person name="Chen C."/>
            <person name="Bauer D."/>
            <person name="Andreopoulos W."/>
            <person name="Pangilinan J."/>
            <person name="LaButti K."/>
            <person name="Riley R."/>
            <person name="Lipzen A."/>
            <person name="Clum A."/>
            <person name="Drula E."/>
            <person name="Henrissat B."/>
            <person name="Kohler A."/>
            <person name="Grigoriev I.V."/>
            <person name="Martin F.M."/>
            <person name="Hacquard S."/>
        </authorList>
    </citation>
    <scope>NUCLEOTIDE SEQUENCE</scope>
    <source>
        <strain evidence="6">MPI-CAGE-AT-0147</strain>
    </source>
</reference>
<dbReference type="InterPro" id="IPR027417">
    <property type="entry name" value="P-loop_NTPase"/>
</dbReference>
<organism evidence="6 7">
    <name type="scientific">Dactylonectria macrodidyma</name>
    <dbReference type="NCBI Taxonomy" id="307937"/>
    <lineage>
        <taxon>Eukaryota</taxon>
        <taxon>Fungi</taxon>
        <taxon>Dikarya</taxon>
        <taxon>Ascomycota</taxon>
        <taxon>Pezizomycotina</taxon>
        <taxon>Sordariomycetes</taxon>
        <taxon>Hypocreomycetidae</taxon>
        <taxon>Hypocreales</taxon>
        <taxon>Nectriaceae</taxon>
        <taxon>Dactylonectria</taxon>
    </lineage>
</organism>
<keyword evidence="2" id="KW-0342">GTP-binding</keyword>
<feature type="compositionally biased region" description="Basic and acidic residues" evidence="3">
    <location>
        <begin position="428"/>
        <end position="437"/>
    </location>
</feature>
<dbReference type="Pfam" id="PF01031">
    <property type="entry name" value="Dynamin_M"/>
    <property type="match status" value="1"/>
</dbReference>
<dbReference type="Pfam" id="PF00350">
    <property type="entry name" value="Dynamin_N"/>
    <property type="match status" value="1"/>
</dbReference>
<comment type="caution">
    <text evidence="6">The sequence shown here is derived from an EMBL/GenBank/DDBJ whole genome shotgun (WGS) entry which is preliminary data.</text>
</comment>
<dbReference type="SMART" id="SM00053">
    <property type="entry name" value="DYNc"/>
    <property type="match status" value="1"/>
</dbReference>
<evidence type="ECO:0000256" key="2">
    <source>
        <dbReference type="ARBA" id="ARBA00023134"/>
    </source>
</evidence>
<keyword evidence="7" id="KW-1185">Reference proteome</keyword>
<dbReference type="GO" id="GO:0008017">
    <property type="term" value="F:microtubule binding"/>
    <property type="evidence" value="ECO:0007669"/>
    <property type="project" value="TreeGrafter"/>
</dbReference>
<name>A0A9P9D8Z0_9HYPO</name>
<dbReference type="GO" id="GO:0016559">
    <property type="term" value="P:peroxisome fission"/>
    <property type="evidence" value="ECO:0007669"/>
    <property type="project" value="TreeGrafter"/>
</dbReference>
<evidence type="ECO:0000256" key="1">
    <source>
        <dbReference type="ARBA" id="ARBA00022741"/>
    </source>
</evidence>
<feature type="compositionally biased region" description="Basic and acidic residues" evidence="3">
    <location>
        <begin position="387"/>
        <end position="396"/>
    </location>
</feature>
<dbReference type="Gene3D" id="3.40.50.300">
    <property type="entry name" value="P-loop containing nucleotide triphosphate hydrolases"/>
    <property type="match status" value="1"/>
</dbReference>
<dbReference type="InterPro" id="IPR020850">
    <property type="entry name" value="GED_dom"/>
</dbReference>
<dbReference type="GO" id="GO:0005874">
    <property type="term" value="C:microtubule"/>
    <property type="evidence" value="ECO:0007669"/>
    <property type="project" value="TreeGrafter"/>
</dbReference>
<dbReference type="PANTHER" id="PTHR11566:SF21">
    <property type="entry name" value="DYNAMIN RELATED PROTEIN 1, ISOFORM A"/>
    <property type="match status" value="1"/>
</dbReference>
<feature type="region of interest" description="Disordered" evidence="3">
    <location>
        <begin position="426"/>
        <end position="462"/>
    </location>
</feature>
<dbReference type="PRINTS" id="PR00195">
    <property type="entry name" value="DYNAMIN"/>
</dbReference>
<evidence type="ECO:0000256" key="3">
    <source>
        <dbReference type="SAM" id="MobiDB-lite"/>
    </source>
</evidence>
<dbReference type="InterPro" id="IPR022812">
    <property type="entry name" value="Dynamin"/>
</dbReference>
<dbReference type="Proteomes" id="UP000738349">
    <property type="component" value="Unassembled WGS sequence"/>
</dbReference>
<dbReference type="PROSITE" id="PS51388">
    <property type="entry name" value="GED"/>
    <property type="match status" value="1"/>
</dbReference>
<dbReference type="SUPFAM" id="SSF52540">
    <property type="entry name" value="P-loop containing nucleoside triphosphate hydrolases"/>
    <property type="match status" value="1"/>
</dbReference>
<sequence length="812" mass="91921">MSNEPHVSLAGLDELSSTFAEVFDAIDSLRSAGLERELIPKLVVVGDQSSGKSSVLEAISQIPFPVDKDLCTRFPTEVVQRKSPEELVTVSIHVVEPTPRHAVSRSFSRSLFINDTARLIATIQEASMTILGGSTSQNETSRFSNNILKIEVSGPDRYPLTLVDLPGFFSSATENQSLADKELVDQMVEGYMMEPRNALLLIISARVAYPNLRAPSEISKVTVDPRGYRSLGVVTGLDGPFNDDEDEVTSLFQGTRPWNPHFGWHCLRNRTPAERRDNCERDDIERAYFQDNWQDIDKAHKGILPLRPKLTRFLATQIRRHLPELIAEVRDEIHRLELQFKALGNPRSTEQSQRAYLAQMAMDFHLLASSAVDGHYGSASMPPHLQDFFDRGDEKKQRRQDKRLQAVVRAMSQVFSAVMIAKGRTTKVLRERSENGTKSESSGAEPSSSNRSNSLDGEHNDQHHTKDAILDAKIKTYEGILAIDVLLAYQSSEPSIEQTYYQFEERLMQMVVEHRGKESLVEVNPDMVRTLFRQESSKWRRMSRSHLNMVWEAVKRFVDSALEHCVDSSILDDIKRLVINNQLDTLLQNAYQKHEELLGCHDGINPAFYDIFEGSTLSRTSCRAASPSVVRMGDILGEVVRDQVNNNLTIQTVEKVVNSLWEQYGPSGYEEHPFDTKGSLVSHFLTKLQEFLKLDDLQSEVRERVQSTYRQDFEKTAARQAIDTVDEFYDTSLLGFLMHMNALIIQNCLLKGLAFEVFTDDVVRELDVETLSAIAGEKAADVEKRVKCEASLKTLRKALSVFEEFRSNGYYD</sequence>
<dbReference type="CDD" id="cd08771">
    <property type="entry name" value="DLP_1"/>
    <property type="match status" value="1"/>
</dbReference>
<dbReference type="AlphaFoldDB" id="A0A9P9D8Z0"/>
<feature type="compositionally biased region" description="Low complexity" evidence="3">
    <location>
        <begin position="439"/>
        <end position="454"/>
    </location>
</feature>